<gene>
    <name evidence="2" type="ORF">GCM10010201_22990</name>
</gene>
<accession>A0ABN3NK85</accession>
<comment type="caution">
    <text evidence="2">The sequence shown here is derived from an EMBL/GenBank/DDBJ whole genome shotgun (WGS) entry which is preliminary data.</text>
</comment>
<dbReference type="Proteomes" id="UP001499978">
    <property type="component" value="Unassembled WGS sequence"/>
</dbReference>
<name>A0ABN3NK85_9ACTN</name>
<sequence length="455" mass="47855">MTTSTTHAPPGRARATDAVWLPTGAAPVAVGGYVLSGGLFYYGTAGPAAYGPGSEPAVIDPTLPIRRVWLDQETPADRARPRYGDLTPGARAAYLEWLAAGRTGPAPVAHLWLFLAGLERRVLHDLGGGPEGLADYVAIAAEVARLRRQHRRADAFDAQAAEFTALLAGVIALGDPDLTPPDPQPGHASPRLVAGIGRYLAAGQAVPSRWAYAWHAACAPTVLDEADFADRFARSQPDGLRLPTPPQPLVFTYRPVSAGFGERTVTLRTPVPDVRSLDAALATPFGGDLSPRAAAAGALLPLIVLAGADDELLEVVCRHLYDVHHLTGAERVTVDASVRRLGAQAPDLGVVRDRFSALPVADQDEVARLLIATASVDAIVEPDHAQLLAAAFDVLGPGEPDLWRRLRALEVVAVVTEDDRVDTTATVLDEAMVAEALGRAPTTAATVSELLAPEG</sequence>
<evidence type="ECO:0000313" key="2">
    <source>
        <dbReference type="EMBL" id="GAA2523936.1"/>
    </source>
</evidence>
<dbReference type="InterPro" id="IPR025266">
    <property type="entry name" value="TerB_N"/>
</dbReference>
<proteinExistence type="predicted"/>
<protein>
    <recommendedName>
        <fullName evidence="1">TerB N-terminal domain-containing protein</fullName>
    </recommendedName>
</protein>
<dbReference type="RefSeq" id="WP_344172096.1">
    <property type="nucleotide sequence ID" value="NZ_BAAARY010000009.1"/>
</dbReference>
<dbReference type="EMBL" id="BAAARY010000009">
    <property type="protein sequence ID" value="GAA2523936.1"/>
    <property type="molecule type" value="Genomic_DNA"/>
</dbReference>
<feature type="domain" description="TerB N-terminal" evidence="1">
    <location>
        <begin position="28"/>
        <end position="216"/>
    </location>
</feature>
<evidence type="ECO:0000313" key="3">
    <source>
        <dbReference type="Proteomes" id="UP001499978"/>
    </source>
</evidence>
<dbReference type="Pfam" id="PF13208">
    <property type="entry name" value="TerB_N"/>
    <property type="match status" value="1"/>
</dbReference>
<keyword evidence="3" id="KW-1185">Reference proteome</keyword>
<reference evidence="2 3" key="1">
    <citation type="journal article" date="2019" name="Int. J. Syst. Evol. Microbiol.">
        <title>The Global Catalogue of Microorganisms (GCM) 10K type strain sequencing project: providing services to taxonomists for standard genome sequencing and annotation.</title>
        <authorList>
            <consortium name="The Broad Institute Genomics Platform"/>
            <consortium name="The Broad Institute Genome Sequencing Center for Infectious Disease"/>
            <person name="Wu L."/>
            <person name="Ma J."/>
        </authorList>
    </citation>
    <scope>NUCLEOTIDE SEQUENCE [LARGE SCALE GENOMIC DNA]</scope>
    <source>
        <strain evidence="2 3">JCM 3367</strain>
    </source>
</reference>
<evidence type="ECO:0000259" key="1">
    <source>
        <dbReference type="Pfam" id="PF13208"/>
    </source>
</evidence>
<organism evidence="2 3">
    <name type="scientific">Pilimelia columellifera subsp. columellifera</name>
    <dbReference type="NCBI Taxonomy" id="706583"/>
    <lineage>
        <taxon>Bacteria</taxon>
        <taxon>Bacillati</taxon>
        <taxon>Actinomycetota</taxon>
        <taxon>Actinomycetes</taxon>
        <taxon>Micromonosporales</taxon>
        <taxon>Micromonosporaceae</taxon>
        <taxon>Pilimelia</taxon>
    </lineage>
</organism>